<dbReference type="AlphaFoldDB" id="A0A7U7GFQ0"/>
<sequence>MTIAVPDRVPYTVSRLNQEVRSLLEGEFSVLWVEGEVSNLSRPSSGHLYFSLKDAKSQVRCALFQNRAFLFRDCPRNGQQVLVRGRISLYEARGDFQIIVEYVEEAGAGALRQAYDELRLRLEREGLFAPERKQPLPRFPRRIGVITSASGAALRDVLSVLRRRCPCLPVLLYPVPVQGEEAAERIASAIRVASQRRDCDVLLLVRGGGSLEDLWAFNQETVARAIHACPIPLVTGIGHETDVTVADFAADLRAATPTAAAELASPDRLEWQHRVELLAEQLENAIQRRLAHQRQKLDELARRLNRLQPRLRDATQRIDELDQRLRQALHHRLERERLRLAGWAGRLKAQTPAIRLRDAQQRLDTLEQQLPAAIRLHLYTASHQLQSLGRNLHSLSPLATLNRGYAIVRRYPSGEILRRADEAHIGETVEMLLSKGHLRCEITVVSALDLIVDSHPNR</sequence>
<accession>A0A7U7GFQ0</accession>
<dbReference type="OrthoDB" id="9802795at2"/>
<keyword evidence="3 5" id="KW-0378">Hydrolase</keyword>
<dbReference type="GO" id="GO:0003676">
    <property type="term" value="F:nucleic acid binding"/>
    <property type="evidence" value="ECO:0007669"/>
    <property type="project" value="InterPro"/>
</dbReference>
<dbReference type="InterPro" id="IPR020579">
    <property type="entry name" value="Exonuc_VII_lsu_C"/>
</dbReference>
<evidence type="ECO:0000313" key="11">
    <source>
        <dbReference type="Proteomes" id="UP000019184"/>
    </source>
</evidence>
<comment type="subunit">
    <text evidence="5">Heterooligomer composed of large and small subunits.</text>
</comment>
<keyword evidence="1 5" id="KW-0963">Cytoplasm</keyword>
<dbReference type="PANTHER" id="PTHR30008:SF0">
    <property type="entry name" value="EXODEOXYRIBONUCLEASE 7 LARGE SUBUNIT"/>
    <property type="match status" value="1"/>
</dbReference>
<evidence type="ECO:0000259" key="9">
    <source>
        <dbReference type="Pfam" id="PF13742"/>
    </source>
</evidence>
<dbReference type="CDD" id="cd04489">
    <property type="entry name" value="ExoVII_LU_OBF"/>
    <property type="match status" value="1"/>
</dbReference>
<comment type="subcellular location">
    <subcellularLocation>
        <location evidence="5 6">Cytoplasm</location>
    </subcellularLocation>
</comment>
<evidence type="ECO:0000313" key="10">
    <source>
        <dbReference type="EMBL" id="CDH47249.1"/>
    </source>
</evidence>
<evidence type="ECO:0000259" key="8">
    <source>
        <dbReference type="Pfam" id="PF02601"/>
    </source>
</evidence>
<dbReference type="EMBL" id="CBTK010000295">
    <property type="protein sequence ID" value="CDH47249.1"/>
    <property type="molecule type" value="Genomic_DNA"/>
</dbReference>
<evidence type="ECO:0000256" key="3">
    <source>
        <dbReference type="ARBA" id="ARBA00022801"/>
    </source>
</evidence>
<reference evidence="10 11" key="1">
    <citation type="journal article" date="2014" name="ISME J.">
        <title>Candidatus Competibacter-lineage genomes retrieved from metagenomes reveal functional metabolic diversity.</title>
        <authorList>
            <person name="McIlroy S.J."/>
            <person name="Albertsen M."/>
            <person name="Andresen E.K."/>
            <person name="Saunders A.M."/>
            <person name="Kristiansen R."/>
            <person name="Stokholm-Bjerregaard M."/>
            <person name="Nielsen K.L."/>
            <person name="Nielsen P.H."/>
        </authorList>
    </citation>
    <scope>NUCLEOTIDE SEQUENCE [LARGE SCALE GENOMIC DNA]</scope>
    <source>
        <strain evidence="10 11">Run_B_J11</strain>
    </source>
</reference>
<dbReference type="Pfam" id="PF02601">
    <property type="entry name" value="Exonuc_VII_L"/>
    <property type="match status" value="1"/>
</dbReference>
<dbReference type="EC" id="3.1.11.6" evidence="5"/>
<keyword evidence="11" id="KW-1185">Reference proteome</keyword>
<dbReference type="GO" id="GO:0008855">
    <property type="term" value="F:exodeoxyribonuclease VII activity"/>
    <property type="evidence" value="ECO:0007669"/>
    <property type="project" value="UniProtKB-UniRule"/>
</dbReference>
<protein>
    <recommendedName>
        <fullName evidence="5">Exodeoxyribonuclease 7 large subunit</fullName>
        <ecNumber evidence="5">3.1.11.6</ecNumber>
    </recommendedName>
    <alternativeName>
        <fullName evidence="5">Exodeoxyribonuclease VII large subunit</fullName>
        <shortName evidence="5">Exonuclease VII large subunit</shortName>
    </alternativeName>
</protein>
<evidence type="ECO:0000256" key="1">
    <source>
        <dbReference type="ARBA" id="ARBA00022490"/>
    </source>
</evidence>
<keyword evidence="4 5" id="KW-0269">Exonuclease</keyword>
<dbReference type="PANTHER" id="PTHR30008">
    <property type="entry name" value="EXODEOXYRIBONUCLEASE 7 LARGE SUBUNIT"/>
    <property type="match status" value="1"/>
</dbReference>
<evidence type="ECO:0000256" key="5">
    <source>
        <dbReference type="HAMAP-Rule" id="MF_00378"/>
    </source>
</evidence>
<feature type="coiled-coil region" evidence="7">
    <location>
        <begin position="268"/>
        <end position="331"/>
    </location>
</feature>
<comment type="similarity">
    <text evidence="5 6">Belongs to the XseA family.</text>
</comment>
<dbReference type="RefSeq" id="WP_034436006.1">
    <property type="nucleotide sequence ID" value="NZ_CBTK010000295.1"/>
</dbReference>
<dbReference type="NCBIfam" id="TIGR00237">
    <property type="entry name" value="xseA"/>
    <property type="match status" value="1"/>
</dbReference>
<name>A0A7U7GFQ0_9GAMM</name>
<feature type="domain" description="Exonuclease VII large subunit C-terminal" evidence="8">
    <location>
        <begin position="127"/>
        <end position="441"/>
    </location>
</feature>
<feature type="domain" description="OB-fold nucleic acid binding" evidence="9">
    <location>
        <begin position="11"/>
        <end position="103"/>
    </location>
</feature>
<keyword evidence="7" id="KW-0175">Coiled coil</keyword>
<dbReference type="HAMAP" id="MF_00378">
    <property type="entry name" value="Exonuc_7_L"/>
    <property type="match status" value="1"/>
</dbReference>
<dbReference type="InterPro" id="IPR025824">
    <property type="entry name" value="OB-fold_nuc-bd_dom"/>
</dbReference>
<dbReference type="Pfam" id="PF13742">
    <property type="entry name" value="tRNA_anti_2"/>
    <property type="match status" value="1"/>
</dbReference>
<evidence type="ECO:0000256" key="7">
    <source>
        <dbReference type="SAM" id="Coils"/>
    </source>
</evidence>
<dbReference type="Proteomes" id="UP000019184">
    <property type="component" value="Unassembled WGS sequence"/>
</dbReference>
<dbReference type="GO" id="GO:0005737">
    <property type="term" value="C:cytoplasm"/>
    <property type="evidence" value="ECO:0007669"/>
    <property type="project" value="UniProtKB-SubCell"/>
</dbReference>
<gene>
    <name evidence="5 10" type="primary">xseA</name>
    <name evidence="10" type="ORF">BN874_770099</name>
</gene>
<evidence type="ECO:0000256" key="6">
    <source>
        <dbReference type="RuleBase" id="RU004355"/>
    </source>
</evidence>
<keyword evidence="2 5" id="KW-0540">Nuclease</keyword>
<organism evidence="10 11">
    <name type="scientific">Candidatus Contendobacter odensis Run_B_J11</name>
    <dbReference type="NCBI Taxonomy" id="1400861"/>
    <lineage>
        <taxon>Bacteria</taxon>
        <taxon>Pseudomonadati</taxon>
        <taxon>Pseudomonadota</taxon>
        <taxon>Gammaproteobacteria</taxon>
        <taxon>Candidatus Competibacteraceae</taxon>
        <taxon>Candidatus Contendibacter</taxon>
    </lineage>
</organism>
<dbReference type="GO" id="GO:0006308">
    <property type="term" value="P:DNA catabolic process"/>
    <property type="evidence" value="ECO:0007669"/>
    <property type="project" value="UniProtKB-UniRule"/>
</dbReference>
<evidence type="ECO:0000256" key="2">
    <source>
        <dbReference type="ARBA" id="ARBA00022722"/>
    </source>
</evidence>
<comment type="caution">
    <text evidence="10">The sequence shown here is derived from an EMBL/GenBank/DDBJ whole genome shotgun (WGS) entry which is preliminary data.</text>
</comment>
<evidence type="ECO:0000256" key="4">
    <source>
        <dbReference type="ARBA" id="ARBA00022839"/>
    </source>
</evidence>
<comment type="function">
    <text evidence="5">Bidirectionally degrades single-stranded DNA into large acid-insoluble oligonucleotides, which are then degraded further into small acid-soluble oligonucleotides.</text>
</comment>
<dbReference type="InterPro" id="IPR003753">
    <property type="entry name" value="Exonuc_VII_L"/>
</dbReference>
<dbReference type="GO" id="GO:0009318">
    <property type="term" value="C:exodeoxyribonuclease VII complex"/>
    <property type="evidence" value="ECO:0007669"/>
    <property type="project" value="UniProtKB-UniRule"/>
</dbReference>
<comment type="catalytic activity">
    <reaction evidence="5 6">
        <text>Exonucleolytic cleavage in either 5'- to 3'- or 3'- to 5'-direction to yield nucleoside 5'-phosphates.</text>
        <dbReference type="EC" id="3.1.11.6"/>
    </reaction>
</comment>
<proteinExistence type="inferred from homology"/>